<accession>K9DZ18</accession>
<evidence type="ECO:0000313" key="2">
    <source>
        <dbReference type="EMBL" id="EKU83847.1"/>
    </source>
</evidence>
<reference evidence="2 3" key="1">
    <citation type="submission" date="2012-09" db="EMBL/GenBank/DDBJ databases">
        <title>The Genome Sequence of Massilia timonae CCUG 45783.</title>
        <authorList>
            <consortium name="The Broad Institute Genome Sequencing Platform"/>
            <person name="Earl A."/>
            <person name="Ward D."/>
            <person name="Feldgarden M."/>
            <person name="Gevers D."/>
            <person name="Huys G."/>
            <person name="Walker B."/>
            <person name="Young S.K."/>
            <person name="Zeng Q."/>
            <person name="Gargeya S."/>
            <person name="Fitzgerald M."/>
            <person name="Haas B."/>
            <person name="Abouelleil A."/>
            <person name="Alvarado L."/>
            <person name="Arachchi H.M."/>
            <person name="Berlin A.M."/>
            <person name="Chapman S.B."/>
            <person name="Goldberg J."/>
            <person name="Griggs A."/>
            <person name="Gujja S."/>
            <person name="Hansen M."/>
            <person name="Howarth C."/>
            <person name="Imamovic A."/>
            <person name="Larimer J."/>
            <person name="McCowen C."/>
            <person name="Montmayeur A."/>
            <person name="Murphy C."/>
            <person name="Neiman D."/>
            <person name="Pearson M."/>
            <person name="Priest M."/>
            <person name="Roberts A."/>
            <person name="Saif S."/>
            <person name="Shea T."/>
            <person name="Sisk P."/>
            <person name="Sykes S."/>
            <person name="Wortman J."/>
            <person name="Nusbaum C."/>
            <person name="Birren B."/>
        </authorList>
    </citation>
    <scope>NUCLEOTIDE SEQUENCE [LARGE SCALE GENOMIC DNA]</scope>
    <source>
        <strain evidence="2 3">CCUG 45783</strain>
    </source>
</reference>
<name>K9DZ18_9BURK</name>
<feature type="compositionally biased region" description="Basic and acidic residues" evidence="1">
    <location>
        <begin position="134"/>
        <end position="145"/>
    </location>
</feature>
<dbReference type="RefSeq" id="WP_005664500.1">
    <property type="nucleotide sequence ID" value="NZ_JH992922.1"/>
</dbReference>
<evidence type="ECO:0000256" key="1">
    <source>
        <dbReference type="SAM" id="MobiDB-lite"/>
    </source>
</evidence>
<feature type="compositionally biased region" description="Low complexity" evidence="1">
    <location>
        <begin position="38"/>
        <end position="54"/>
    </location>
</feature>
<dbReference type="HOGENOM" id="CLU_1501790_0_0_4"/>
<dbReference type="EMBL" id="AGZI01000009">
    <property type="protein sequence ID" value="EKU83847.1"/>
    <property type="molecule type" value="Genomic_DNA"/>
</dbReference>
<feature type="compositionally biased region" description="Low complexity" evidence="1">
    <location>
        <begin position="92"/>
        <end position="107"/>
    </location>
</feature>
<gene>
    <name evidence="2" type="ORF">HMPREF9710_01026</name>
</gene>
<comment type="caution">
    <text evidence="2">The sequence shown here is derived from an EMBL/GenBank/DDBJ whole genome shotgun (WGS) entry which is preliminary data.</text>
</comment>
<organism evidence="2 3">
    <name type="scientific">Massilia timonae CCUG 45783</name>
    <dbReference type="NCBI Taxonomy" id="883126"/>
    <lineage>
        <taxon>Bacteria</taxon>
        <taxon>Pseudomonadati</taxon>
        <taxon>Pseudomonadota</taxon>
        <taxon>Betaproteobacteria</taxon>
        <taxon>Burkholderiales</taxon>
        <taxon>Oxalobacteraceae</taxon>
        <taxon>Telluria group</taxon>
        <taxon>Massilia</taxon>
    </lineage>
</organism>
<proteinExistence type="predicted"/>
<dbReference type="AlphaFoldDB" id="K9DZ18"/>
<dbReference type="OrthoDB" id="8760073at2"/>
<feature type="region of interest" description="Disordered" evidence="1">
    <location>
        <begin position="1"/>
        <end position="145"/>
    </location>
</feature>
<evidence type="ECO:0000313" key="3">
    <source>
        <dbReference type="Proteomes" id="UP000009874"/>
    </source>
</evidence>
<dbReference type="PATRIC" id="fig|883126.3.peg.1034"/>
<keyword evidence="3" id="KW-1185">Reference proteome</keyword>
<dbReference type="Proteomes" id="UP000009874">
    <property type="component" value="Unassembled WGS sequence"/>
</dbReference>
<sequence length="179" mass="17480">MVNSIGGASAAQAAYAPTPKKDDEAALGPASTVTSPDAEATPPAPSQSAESAAARLGDELNAQADAARVQRAVDASPASATASSEDSDAAEETGSAQDPAAAAPAPAGGAGGAGGAAASSETTDTDYIAEADTNSDKTVSDEERAAYEAKLREQNEKQAEVRAAYGQDVGATPALDVTA</sequence>
<feature type="compositionally biased region" description="Low complexity" evidence="1">
    <location>
        <begin position="62"/>
        <end position="84"/>
    </location>
</feature>
<protein>
    <submittedName>
        <fullName evidence="2">Uncharacterized protein</fullName>
    </submittedName>
</protein>